<evidence type="ECO:0000313" key="1">
    <source>
        <dbReference type="EMBL" id="AEO64997.1"/>
    </source>
</evidence>
<dbReference type="HOGENOM" id="CLU_3088961_0_0_1"/>
<protein>
    <submittedName>
        <fullName evidence="1">Uncharacterized protein</fullName>
    </submittedName>
</protein>
<dbReference type="Proteomes" id="UP000008181">
    <property type="component" value="Chromosome 2"/>
</dbReference>
<dbReference type="AlphaFoldDB" id="G2R2C9"/>
<organism evidence="1 2">
    <name type="scientific">Thermothielavioides terrestris (strain ATCC 38088 / NRRL 8126)</name>
    <name type="common">Thielavia terrestris</name>
    <dbReference type="NCBI Taxonomy" id="578455"/>
    <lineage>
        <taxon>Eukaryota</taxon>
        <taxon>Fungi</taxon>
        <taxon>Dikarya</taxon>
        <taxon>Ascomycota</taxon>
        <taxon>Pezizomycotina</taxon>
        <taxon>Sordariomycetes</taxon>
        <taxon>Sordariomycetidae</taxon>
        <taxon>Sordariales</taxon>
        <taxon>Chaetomiaceae</taxon>
        <taxon>Thermothielavioides</taxon>
        <taxon>Thermothielavioides terrestris</taxon>
    </lineage>
</organism>
<dbReference type="KEGG" id="ttt:THITE_2111468"/>
<sequence length="52" mass="6033">MASMVLAGRWFSYNKSGRPRHRREDWCLRCGDIQGFRLDILLLLLFCSTSGV</sequence>
<name>G2R2C9_THETT</name>
<evidence type="ECO:0000313" key="2">
    <source>
        <dbReference type="Proteomes" id="UP000008181"/>
    </source>
</evidence>
<accession>G2R2C9</accession>
<dbReference type="RefSeq" id="XP_003651333.1">
    <property type="nucleotide sequence ID" value="XM_003651285.1"/>
</dbReference>
<dbReference type="GeneID" id="11518290"/>
<gene>
    <name evidence="1" type="ORF">THITE_2111468</name>
</gene>
<keyword evidence="2" id="KW-1185">Reference proteome</keyword>
<proteinExistence type="predicted"/>
<dbReference type="EMBL" id="CP003010">
    <property type="protein sequence ID" value="AEO64997.1"/>
    <property type="molecule type" value="Genomic_DNA"/>
</dbReference>
<reference evidence="1 2" key="1">
    <citation type="journal article" date="2011" name="Nat. Biotechnol.">
        <title>Comparative genomic analysis of the thermophilic biomass-degrading fungi Myceliophthora thermophila and Thielavia terrestris.</title>
        <authorList>
            <person name="Berka R.M."/>
            <person name="Grigoriev I.V."/>
            <person name="Otillar R."/>
            <person name="Salamov A."/>
            <person name="Grimwood J."/>
            <person name="Reid I."/>
            <person name="Ishmael N."/>
            <person name="John T."/>
            <person name="Darmond C."/>
            <person name="Moisan M.-C."/>
            <person name="Henrissat B."/>
            <person name="Coutinho P.M."/>
            <person name="Lombard V."/>
            <person name="Natvig D.O."/>
            <person name="Lindquist E."/>
            <person name="Schmutz J."/>
            <person name="Lucas S."/>
            <person name="Harris P."/>
            <person name="Powlowski J."/>
            <person name="Bellemare A."/>
            <person name="Taylor D."/>
            <person name="Butler G."/>
            <person name="de Vries R.P."/>
            <person name="Allijn I.E."/>
            <person name="van den Brink J."/>
            <person name="Ushinsky S."/>
            <person name="Storms R."/>
            <person name="Powell A.J."/>
            <person name="Paulsen I.T."/>
            <person name="Elbourne L.D.H."/>
            <person name="Baker S.E."/>
            <person name="Magnuson J."/>
            <person name="LaBoissiere S."/>
            <person name="Clutterbuck A.J."/>
            <person name="Martinez D."/>
            <person name="Wogulis M."/>
            <person name="de Leon A.L."/>
            <person name="Rey M.W."/>
            <person name="Tsang A."/>
        </authorList>
    </citation>
    <scope>NUCLEOTIDE SEQUENCE [LARGE SCALE GENOMIC DNA]</scope>
    <source>
        <strain evidence="2">ATCC 38088 / NRRL 8126</strain>
    </source>
</reference>